<organism evidence="1 2">
    <name type="scientific">Spirosoma endophyticum</name>
    <dbReference type="NCBI Taxonomy" id="662367"/>
    <lineage>
        <taxon>Bacteria</taxon>
        <taxon>Pseudomonadati</taxon>
        <taxon>Bacteroidota</taxon>
        <taxon>Cytophagia</taxon>
        <taxon>Cytophagales</taxon>
        <taxon>Cytophagaceae</taxon>
        <taxon>Spirosoma</taxon>
    </lineage>
</organism>
<evidence type="ECO:0000313" key="1">
    <source>
        <dbReference type="EMBL" id="SFE57074.1"/>
    </source>
</evidence>
<dbReference type="OrthoDB" id="8481978at2"/>
<accession>A0A1I2BLI0</accession>
<sequence length="162" mass="18714">MIYNQNGEAFGPTERGVWYERICLLDGNRYRHELPLRLESFQESYDRMRSGVVIQEAFPTLSPQDREFILSGITPQRWDKLFPPLPALDETVVSQILRELKPVIVDLFGDDRSKPFNLEGLTIEALHDYPSIDDSLRNQARGWVIAWVEKEGFLNTSMNSAL</sequence>
<reference evidence="1 2" key="1">
    <citation type="submission" date="2016-10" db="EMBL/GenBank/DDBJ databases">
        <authorList>
            <person name="de Groot N.N."/>
        </authorList>
    </citation>
    <scope>NUCLEOTIDE SEQUENCE [LARGE SCALE GENOMIC DNA]</scope>
    <source>
        <strain evidence="1 2">DSM 26130</strain>
    </source>
</reference>
<dbReference type="Proteomes" id="UP000198598">
    <property type="component" value="Unassembled WGS sequence"/>
</dbReference>
<protein>
    <submittedName>
        <fullName evidence="1">Uncharacterized protein</fullName>
    </submittedName>
</protein>
<dbReference type="RefSeq" id="WP_093832044.1">
    <property type="nucleotide sequence ID" value="NZ_FOLQ01000015.1"/>
</dbReference>
<dbReference type="AlphaFoldDB" id="A0A1I2BLI0"/>
<proteinExistence type="predicted"/>
<dbReference type="EMBL" id="FOLQ01000015">
    <property type="protein sequence ID" value="SFE57074.1"/>
    <property type="molecule type" value="Genomic_DNA"/>
</dbReference>
<name>A0A1I2BLI0_9BACT</name>
<evidence type="ECO:0000313" key="2">
    <source>
        <dbReference type="Proteomes" id="UP000198598"/>
    </source>
</evidence>
<keyword evidence="2" id="KW-1185">Reference proteome</keyword>
<gene>
    <name evidence="1" type="ORF">SAMN05216167_115141</name>
</gene>